<reference evidence="1 2" key="1">
    <citation type="submission" date="2015-01" db="EMBL/GenBank/DDBJ databases">
        <title>Draft genome of the acidophilic iron oxidizer Acidithrix ferrooxidans strain Py-F3.</title>
        <authorList>
            <person name="Poehlein A."/>
            <person name="Eisen S."/>
            <person name="Schloemann M."/>
            <person name="Johnson B.D."/>
            <person name="Daniel R."/>
            <person name="Muehling M."/>
        </authorList>
    </citation>
    <scope>NUCLEOTIDE SEQUENCE [LARGE SCALE GENOMIC DNA]</scope>
    <source>
        <strain evidence="1 2">Py-F3</strain>
    </source>
</reference>
<proteinExistence type="predicted"/>
<evidence type="ECO:0000313" key="1">
    <source>
        <dbReference type="EMBL" id="KJF17958.1"/>
    </source>
</evidence>
<evidence type="ECO:0000313" key="2">
    <source>
        <dbReference type="Proteomes" id="UP000032360"/>
    </source>
</evidence>
<comment type="caution">
    <text evidence="1">The sequence shown here is derived from an EMBL/GenBank/DDBJ whole genome shotgun (WGS) entry which is preliminary data.</text>
</comment>
<dbReference type="AlphaFoldDB" id="A0A0D8HJ62"/>
<sequence length="72" mass="7871">MKELANPLQADNKLNINDGGRPSEITFWEEISNHPAGALTILSQLRKAPLEVLGSAKSILILLITAFFDPLD</sequence>
<accession>A0A0D8HJ62</accession>
<organism evidence="1 2">
    <name type="scientific">Acidithrix ferrooxidans</name>
    <dbReference type="NCBI Taxonomy" id="1280514"/>
    <lineage>
        <taxon>Bacteria</taxon>
        <taxon>Bacillati</taxon>
        <taxon>Actinomycetota</taxon>
        <taxon>Acidimicrobiia</taxon>
        <taxon>Acidimicrobiales</taxon>
        <taxon>Acidimicrobiaceae</taxon>
        <taxon>Acidithrix</taxon>
    </lineage>
</organism>
<name>A0A0D8HJ62_9ACTN</name>
<dbReference type="EMBL" id="JXYS01000027">
    <property type="protein sequence ID" value="KJF17958.1"/>
    <property type="molecule type" value="Genomic_DNA"/>
</dbReference>
<gene>
    <name evidence="1" type="ORF">AXFE_12430</name>
</gene>
<protein>
    <submittedName>
        <fullName evidence="1">Uncharacterized protein</fullName>
    </submittedName>
</protein>
<keyword evidence="2" id="KW-1185">Reference proteome</keyword>
<dbReference type="STRING" id="1280514.AXFE_12430"/>
<dbReference type="Proteomes" id="UP000032360">
    <property type="component" value="Unassembled WGS sequence"/>
</dbReference>